<reference evidence="2" key="1">
    <citation type="journal article" date="2009" name="Science">
        <title>The B73 maize genome: complexity, diversity, and dynamics.</title>
        <authorList>
            <person name="Schnable P.S."/>
            <person name="Ware D."/>
            <person name="Fulton R.S."/>
            <person name="Stein J.C."/>
            <person name="Wei F."/>
            <person name="Pasternak S."/>
            <person name="Liang C."/>
            <person name="Zhang J."/>
            <person name="Fulton L."/>
            <person name="Graves T.A."/>
            <person name="Minx P."/>
            <person name="Reily A.D."/>
            <person name="Courtney L."/>
            <person name="Kruchowski S.S."/>
            <person name="Tomlinson C."/>
            <person name="Strong C."/>
            <person name="Delehaunty K."/>
            <person name="Fronick C."/>
            <person name="Courtney B."/>
            <person name="Rock S.M."/>
            <person name="Belter E."/>
            <person name="Du F."/>
            <person name="Kim K."/>
            <person name="Abbott R.M."/>
            <person name="Cotton M."/>
            <person name="Levy A."/>
            <person name="Marchetto P."/>
            <person name="Ochoa K."/>
            <person name="Jackson S.M."/>
            <person name="Gillam B."/>
            <person name="Chen W."/>
            <person name="Yan L."/>
            <person name="Higginbotham J."/>
            <person name="Cardenas M."/>
            <person name="Waligorski J."/>
            <person name="Applebaum E."/>
            <person name="Phelps L."/>
            <person name="Falcone J."/>
            <person name="Kanchi K."/>
            <person name="Thane T."/>
            <person name="Scimone A."/>
            <person name="Thane N."/>
            <person name="Henke J."/>
            <person name="Wang T."/>
            <person name="Ruppert J."/>
            <person name="Shah N."/>
            <person name="Rotter K."/>
            <person name="Hodges J."/>
            <person name="Ingenthron E."/>
            <person name="Cordes M."/>
            <person name="Kohlberg S."/>
            <person name="Sgro J."/>
            <person name="Delgado B."/>
            <person name="Mead K."/>
            <person name="Chinwalla A."/>
            <person name="Leonard S."/>
            <person name="Crouse K."/>
            <person name="Collura K."/>
            <person name="Kudrna D."/>
            <person name="Currie J."/>
            <person name="He R."/>
            <person name="Angelova A."/>
            <person name="Rajasekar S."/>
            <person name="Mueller T."/>
            <person name="Lomeli R."/>
            <person name="Scara G."/>
            <person name="Ko A."/>
            <person name="Delaney K."/>
            <person name="Wissotski M."/>
            <person name="Lopez G."/>
            <person name="Campos D."/>
            <person name="Braidotti M."/>
            <person name="Ashley E."/>
            <person name="Golser W."/>
            <person name="Kim H."/>
            <person name="Lee S."/>
            <person name="Lin J."/>
            <person name="Dujmic Z."/>
            <person name="Kim W."/>
            <person name="Talag J."/>
            <person name="Zuccolo A."/>
            <person name="Fan C."/>
            <person name="Sebastian A."/>
            <person name="Kramer M."/>
            <person name="Spiegel L."/>
            <person name="Nascimento L."/>
            <person name="Zutavern T."/>
            <person name="Miller B."/>
            <person name="Ambroise C."/>
            <person name="Muller S."/>
            <person name="Spooner W."/>
            <person name="Narechania A."/>
            <person name="Ren L."/>
            <person name="Wei S."/>
            <person name="Kumari S."/>
            <person name="Faga B."/>
            <person name="Levy M.J."/>
            <person name="McMahan L."/>
            <person name="Van Buren P."/>
            <person name="Vaughn M.W."/>
            <person name="Ying K."/>
            <person name="Yeh C.-T."/>
            <person name="Emrich S.J."/>
            <person name="Jia Y."/>
            <person name="Kalyanaraman A."/>
            <person name="Hsia A.-P."/>
            <person name="Barbazuk W.B."/>
            <person name="Baucom R.S."/>
            <person name="Brutnell T.P."/>
            <person name="Carpita N.C."/>
            <person name="Chaparro C."/>
            <person name="Chia J.-M."/>
            <person name="Deragon J.-M."/>
            <person name="Estill J.C."/>
            <person name="Fu Y."/>
            <person name="Jeddeloh J.A."/>
            <person name="Han Y."/>
            <person name="Lee H."/>
            <person name="Li P."/>
            <person name="Lisch D.R."/>
            <person name="Liu S."/>
            <person name="Liu Z."/>
            <person name="Nagel D.H."/>
            <person name="McCann M.C."/>
            <person name="SanMiguel P."/>
            <person name="Myers A.M."/>
            <person name="Nettleton D."/>
            <person name="Nguyen J."/>
            <person name="Penning B.W."/>
            <person name="Ponnala L."/>
            <person name="Schneider K.L."/>
            <person name="Schwartz D.C."/>
            <person name="Sharma A."/>
            <person name="Soderlund C."/>
            <person name="Springer N.M."/>
            <person name="Sun Q."/>
            <person name="Wang H."/>
            <person name="Waterman M."/>
            <person name="Westerman R."/>
            <person name="Wolfgruber T.K."/>
            <person name="Yang L."/>
            <person name="Yu Y."/>
            <person name="Zhang L."/>
            <person name="Zhou S."/>
            <person name="Zhu Q."/>
            <person name="Bennetzen J.L."/>
            <person name="Dawe R.K."/>
            <person name="Jiang J."/>
            <person name="Jiang N."/>
            <person name="Presting G.G."/>
            <person name="Wessler S.R."/>
            <person name="Aluru S."/>
            <person name="Martienssen R.A."/>
            <person name="Clifton S.W."/>
            <person name="McCombie W.R."/>
            <person name="Wing R.A."/>
            <person name="Wilson R.K."/>
        </authorList>
    </citation>
    <scope>NUCLEOTIDE SEQUENCE [LARGE SCALE GENOMIC DNA]</scope>
    <source>
        <strain evidence="2">cv. B73</strain>
    </source>
</reference>
<evidence type="ECO:0000313" key="1">
    <source>
        <dbReference type="EnsemblPlants" id="Zm00001eb428480_P001"/>
    </source>
</evidence>
<dbReference type="Proteomes" id="UP000007305">
    <property type="component" value="Chromosome 10"/>
</dbReference>
<dbReference type="AlphaFoldDB" id="A0A804RKA9"/>
<keyword evidence="2" id="KW-1185">Reference proteome</keyword>
<sequence>MASSSSDELFRFAICLGAPWSSRTGDLPTKFEMNWRSSTSIPDASSPSEAETSCRRSCSILIPRGSTISYTSSRTGAAAVDDSPAAELAAATNAPLLLHDIFIEDKLCHGTKSNRSVHHSGFSSI</sequence>
<dbReference type="EnsemblPlants" id="Zm00001eb428480_T001">
    <property type="protein sequence ID" value="Zm00001eb428480_P001"/>
    <property type="gene ID" value="Zm00001eb428480"/>
</dbReference>
<dbReference type="InParanoid" id="A0A804RKA9"/>
<organism evidence="1 2">
    <name type="scientific">Zea mays</name>
    <name type="common">Maize</name>
    <dbReference type="NCBI Taxonomy" id="4577"/>
    <lineage>
        <taxon>Eukaryota</taxon>
        <taxon>Viridiplantae</taxon>
        <taxon>Streptophyta</taxon>
        <taxon>Embryophyta</taxon>
        <taxon>Tracheophyta</taxon>
        <taxon>Spermatophyta</taxon>
        <taxon>Magnoliopsida</taxon>
        <taxon>Liliopsida</taxon>
        <taxon>Poales</taxon>
        <taxon>Poaceae</taxon>
        <taxon>PACMAD clade</taxon>
        <taxon>Panicoideae</taxon>
        <taxon>Andropogonodae</taxon>
        <taxon>Andropogoneae</taxon>
        <taxon>Tripsacinae</taxon>
        <taxon>Zea</taxon>
    </lineage>
</organism>
<accession>A0A804RKA9</accession>
<proteinExistence type="predicted"/>
<protein>
    <submittedName>
        <fullName evidence="1">Uncharacterized protein</fullName>
    </submittedName>
</protein>
<name>A0A804RKA9_MAIZE</name>
<reference evidence="1" key="3">
    <citation type="submission" date="2021-05" db="UniProtKB">
        <authorList>
            <consortium name="EnsemblPlants"/>
        </authorList>
    </citation>
    <scope>IDENTIFICATION</scope>
    <source>
        <strain evidence="1">cv. B73</strain>
    </source>
</reference>
<evidence type="ECO:0000313" key="2">
    <source>
        <dbReference type="Proteomes" id="UP000007305"/>
    </source>
</evidence>
<reference evidence="1" key="2">
    <citation type="submission" date="2019-07" db="EMBL/GenBank/DDBJ databases">
        <authorList>
            <person name="Seetharam A."/>
            <person name="Woodhouse M."/>
            <person name="Cannon E."/>
        </authorList>
    </citation>
    <scope>NUCLEOTIDE SEQUENCE [LARGE SCALE GENOMIC DNA]</scope>
    <source>
        <strain evidence="1">cv. B73</strain>
    </source>
</reference>
<dbReference type="Gramene" id="Zm00001eb428480_T001">
    <property type="protein sequence ID" value="Zm00001eb428480_P001"/>
    <property type="gene ID" value="Zm00001eb428480"/>
</dbReference>